<dbReference type="EMBL" id="QGDC01000002">
    <property type="protein sequence ID" value="RCH55783.1"/>
    <property type="molecule type" value="Genomic_DNA"/>
</dbReference>
<evidence type="ECO:0008006" key="6">
    <source>
        <dbReference type="Google" id="ProtNLM"/>
    </source>
</evidence>
<name>A0A367GSV4_9SPHI</name>
<sequence>MKRILILITALLPVLSVNAQPAKIEKETWVEKPTVYKLDGKYDKESAVVIYDKRSTEFIDQGKDLASYYTLHKIIHIIDDKGIEGFNKIYLGISENADIVDVKARSILPGGKIVELDKSNIKEIKDEEGNFYKIFAMEGLVKGCDVEYYYTFKRPVSFFGRENLQTGLPVLESVFQVIAPIRLKFDVKAYNDDVQVTERLLNNKQVLECRLKDLPGVEREKYANYFANLKRVEYKLSYNNSVNKDERLFTWNHLAKRMYSVYTDYSEKEERIAADMARQNGWDKLPDETAKIKAVEHYIKKNFTYHEDLRGEEANKISTILKNKNAGSEGIVRLYSAIYKSIGVAYQFVLTSDRERALLDKRFENWNNADDPVLFFPAQGKFLAPTRPDYRYPWINPAWCAGNGLFCKSTSLGGLTTAIAEVKYIPLEDINSIKNDIDAKIEFSNGLDSLVMDYKQIFSGYASTVFRSAFTFGNEEQKKAFIKNITKSFQSTDNILFSKVENTSFEDLGNNVPFVLHTKTKSDVLIERAGNKVLLKIGMAIGPQVEMYQEKPRQQQIDINYGHIQARKLQVIVPDGYKINNLDDLKMDITYKDDKGVTMGFVSGYELKGNILNINIEEIYRDTYYPITRFDDFKKVINAASDFNKIVLVLDKKA</sequence>
<dbReference type="Gene3D" id="2.60.40.3140">
    <property type="match status" value="1"/>
</dbReference>
<organism evidence="4 5">
    <name type="scientific">Mucilaginibacter hurinus</name>
    <dbReference type="NCBI Taxonomy" id="2201324"/>
    <lineage>
        <taxon>Bacteria</taxon>
        <taxon>Pseudomonadati</taxon>
        <taxon>Bacteroidota</taxon>
        <taxon>Sphingobacteriia</taxon>
        <taxon>Sphingobacteriales</taxon>
        <taxon>Sphingobacteriaceae</taxon>
        <taxon>Mucilaginibacter</taxon>
    </lineage>
</organism>
<feature type="domain" description="Transglutaminase-like" evidence="2">
    <location>
        <begin position="285"/>
        <end position="355"/>
    </location>
</feature>
<dbReference type="InterPro" id="IPR002931">
    <property type="entry name" value="Transglutaminase-like"/>
</dbReference>
<evidence type="ECO:0000259" key="3">
    <source>
        <dbReference type="Pfam" id="PF12969"/>
    </source>
</evidence>
<keyword evidence="1" id="KW-0732">Signal</keyword>
<dbReference type="Pfam" id="PF01841">
    <property type="entry name" value="Transglut_core"/>
    <property type="match status" value="1"/>
</dbReference>
<feature type="domain" description="DUF3857" evidence="3">
    <location>
        <begin position="67"/>
        <end position="216"/>
    </location>
</feature>
<proteinExistence type="predicted"/>
<reference evidence="4 5" key="1">
    <citation type="submission" date="2018-05" db="EMBL/GenBank/DDBJ databases">
        <title>Mucilaginibacter hurinus sp. nov., isolated from briquette warehouse soil.</title>
        <authorList>
            <person name="Choi L."/>
        </authorList>
    </citation>
    <scope>NUCLEOTIDE SEQUENCE [LARGE SCALE GENOMIC DNA]</scope>
    <source>
        <strain evidence="4 5">ZR32</strain>
    </source>
</reference>
<evidence type="ECO:0000259" key="2">
    <source>
        <dbReference type="Pfam" id="PF01841"/>
    </source>
</evidence>
<feature type="signal peptide" evidence="1">
    <location>
        <begin position="1"/>
        <end position="19"/>
    </location>
</feature>
<feature type="chain" id="PRO_5016662512" description="DUF3857 domain-containing protein" evidence="1">
    <location>
        <begin position="20"/>
        <end position="654"/>
    </location>
</feature>
<evidence type="ECO:0000313" key="5">
    <source>
        <dbReference type="Proteomes" id="UP000253209"/>
    </source>
</evidence>
<dbReference type="Pfam" id="PF12969">
    <property type="entry name" value="DUF3857"/>
    <property type="match status" value="1"/>
</dbReference>
<dbReference type="InterPro" id="IPR024618">
    <property type="entry name" value="DUF3857"/>
</dbReference>
<evidence type="ECO:0000313" key="4">
    <source>
        <dbReference type="EMBL" id="RCH55783.1"/>
    </source>
</evidence>
<protein>
    <recommendedName>
        <fullName evidence="6">DUF3857 domain-containing protein</fullName>
    </recommendedName>
</protein>
<comment type="caution">
    <text evidence="4">The sequence shown here is derived from an EMBL/GenBank/DDBJ whole genome shotgun (WGS) entry which is preliminary data.</text>
</comment>
<dbReference type="Proteomes" id="UP000253209">
    <property type="component" value="Unassembled WGS sequence"/>
</dbReference>
<dbReference type="AlphaFoldDB" id="A0A367GSV4"/>
<dbReference type="OrthoDB" id="1153981at2"/>
<accession>A0A367GSV4</accession>
<gene>
    <name evidence="4" type="ORF">DJ568_03240</name>
</gene>
<keyword evidence="5" id="KW-1185">Reference proteome</keyword>
<evidence type="ECO:0000256" key="1">
    <source>
        <dbReference type="SAM" id="SignalP"/>
    </source>
</evidence>
<dbReference type="RefSeq" id="WP_114003818.1">
    <property type="nucleotide sequence ID" value="NZ_QGDC01000002.1"/>
</dbReference>